<sequence>MDVHRALVVGRSPINRVVVSKIVERSGLKPIAETPEAAMETLRRIVPGTVILDGGASNKDCDGLMAQLATLRRMSGGKMPCVILLSTRVGCGKVLQATATIDAVVAKPITPEQLQPVVERLLESQGGCSGTT</sequence>
<gene>
    <name evidence="3" type="ORF">EET67_05445</name>
</gene>
<dbReference type="EMBL" id="RKST01000003">
    <property type="protein sequence ID" value="RUM99160.1"/>
    <property type="molecule type" value="Genomic_DNA"/>
</dbReference>
<evidence type="ECO:0000313" key="4">
    <source>
        <dbReference type="Proteomes" id="UP000281647"/>
    </source>
</evidence>
<dbReference type="PROSITE" id="PS50110">
    <property type="entry name" value="RESPONSE_REGULATORY"/>
    <property type="match status" value="1"/>
</dbReference>
<comment type="caution">
    <text evidence="3">The sequence shown here is derived from an EMBL/GenBank/DDBJ whole genome shotgun (WGS) entry which is preliminary data.</text>
</comment>
<dbReference type="Gene3D" id="3.40.50.2300">
    <property type="match status" value="1"/>
</dbReference>
<dbReference type="SUPFAM" id="SSF52172">
    <property type="entry name" value="CheY-like"/>
    <property type="match status" value="1"/>
</dbReference>
<proteinExistence type="predicted"/>
<feature type="modified residue" description="4-aspartylphosphate" evidence="1">
    <location>
        <position position="53"/>
    </location>
</feature>
<organism evidence="3 4">
    <name type="scientific">Borborobacter arsenicus</name>
    <dbReference type="NCBI Taxonomy" id="1851146"/>
    <lineage>
        <taxon>Bacteria</taxon>
        <taxon>Pseudomonadati</taxon>
        <taxon>Pseudomonadota</taxon>
        <taxon>Alphaproteobacteria</taxon>
        <taxon>Hyphomicrobiales</taxon>
        <taxon>Phyllobacteriaceae</taxon>
        <taxon>Borborobacter</taxon>
    </lineage>
</organism>
<keyword evidence="1" id="KW-0597">Phosphoprotein</keyword>
<reference evidence="3 4" key="1">
    <citation type="submission" date="2018-11" db="EMBL/GenBank/DDBJ databases">
        <title>Pseudaminobacter arsenicus sp. nov., an arsenic-resistant bacterium isolated from arsenic-rich aquifers.</title>
        <authorList>
            <person name="Mu Y."/>
        </authorList>
    </citation>
    <scope>NUCLEOTIDE SEQUENCE [LARGE SCALE GENOMIC DNA]</scope>
    <source>
        <strain evidence="3 4">CB3</strain>
    </source>
</reference>
<dbReference type="AlphaFoldDB" id="A0A432VAI8"/>
<dbReference type="InterPro" id="IPR001789">
    <property type="entry name" value="Sig_transdc_resp-reg_receiver"/>
</dbReference>
<dbReference type="Proteomes" id="UP000281647">
    <property type="component" value="Unassembled WGS sequence"/>
</dbReference>
<evidence type="ECO:0000313" key="3">
    <source>
        <dbReference type="EMBL" id="RUM99160.1"/>
    </source>
</evidence>
<protein>
    <submittedName>
        <fullName evidence="3">Response regulator</fullName>
    </submittedName>
</protein>
<dbReference type="OrthoDB" id="8030399at2"/>
<keyword evidence="4" id="KW-1185">Reference proteome</keyword>
<name>A0A432VAI8_9HYPH</name>
<dbReference type="InterPro" id="IPR011006">
    <property type="entry name" value="CheY-like_superfamily"/>
</dbReference>
<feature type="domain" description="Response regulatory" evidence="2">
    <location>
        <begin position="5"/>
        <end position="122"/>
    </location>
</feature>
<evidence type="ECO:0000259" key="2">
    <source>
        <dbReference type="PROSITE" id="PS50110"/>
    </source>
</evidence>
<evidence type="ECO:0000256" key="1">
    <source>
        <dbReference type="PROSITE-ProRule" id="PRU00169"/>
    </source>
</evidence>
<accession>A0A432VAI8</accession>
<dbReference type="GO" id="GO:0000160">
    <property type="term" value="P:phosphorelay signal transduction system"/>
    <property type="evidence" value="ECO:0007669"/>
    <property type="project" value="InterPro"/>
</dbReference>